<sequence length="847" mass="96681">MNKQQLASRIWESANKMRSKIEANEYKDYILGFIFYKFLSDREVEYLKKNDWEDGDLPELVEEDKEVVEQCRHNLGYFIEYRNLFSTWISMGRDFDASNVTDALSAFERLINDSHKKVFSGVFETLQTGLSKLGETSNARTKAISDLLQLIKDIPMDEKQGYDVLGFIYEYLISNFAANAGKKAGEFYTPHEVSLLMSEIVAYHLKDKEHIAIYDPTSGSGSLLINIGHSASKYMSRDSIRYYAQELKENTYNLTRMNLVMRGINPSNIFTRNADTLEDDWPIDLESYPPVLRVDAVVSNPPYSQQWTPEGKELDPRYSEYGLAPKSKADYAFLLHDLYHIKPDGIMTIVLPHGVLFRGGEEERIRTNLIEKNNIDAIIGLPANIFFGTGIPTIIMVLKQQRDNNDVLIIDASKGYVKEGKNNKLQASDIKRIVDTYISRKNIDKYSKVVSRSEIRANEYNLNIPRYVDSSENAESWDIYASMMGGIPNAEIDELSMYWDAFPELRDLLFAGDGTPYSSVKVENVKKEIENSADIERFRKKFTDSFADFDDVLRNKLITGMETVQVSKEEAVIGDDIFARLADVPLVDKYAAYQILDDNWNTIAMDFDVILTEGKDAVRGVDPNMVVKKDKEVQDGWKGRILPFDLVQKELLRDELAQITEKERRINDISSEYEELIDNLTEDDKQSDILNDTQDAFNAKGVAVRLKELRNADTEEEKALKVTLERYTALSKEEKNLKKAVKDMNVELHMKTKIVIENLTDAEVEEMLYRKWIFPISAGMKTIPESIVGDLEKKVQALSSKYANTLTDIENEIHSAEAELCKMLDDLVGNEFDMAGLACLKKLLGGE</sequence>
<organism evidence="11 12">
    <name type="scientific">Coprococcus aceti</name>
    <dbReference type="NCBI Taxonomy" id="2981786"/>
    <lineage>
        <taxon>Bacteria</taxon>
        <taxon>Bacillati</taxon>
        <taxon>Bacillota</taxon>
        <taxon>Clostridia</taxon>
        <taxon>Lachnospirales</taxon>
        <taxon>Lachnospiraceae</taxon>
        <taxon>Coprococcus</taxon>
    </lineage>
</organism>
<evidence type="ECO:0000259" key="9">
    <source>
        <dbReference type="Pfam" id="PF02384"/>
    </source>
</evidence>
<gene>
    <name evidence="11" type="ORF">AAAU18_07015</name>
</gene>
<evidence type="ECO:0000313" key="11">
    <source>
        <dbReference type="EMBL" id="MEQ2592668.1"/>
    </source>
</evidence>
<dbReference type="InterPro" id="IPR029063">
    <property type="entry name" value="SAM-dependent_MTases_sf"/>
</dbReference>
<evidence type="ECO:0000256" key="7">
    <source>
        <dbReference type="ARBA" id="ARBA00047942"/>
    </source>
</evidence>
<evidence type="ECO:0000256" key="5">
    <source>
        <dbReference type="ARBA" id="ARBA00022691"/>
    </source>
</evidence>
<evidence type="ECO:0000256" key="6">
    <source>
        <dbReference type="ARBA" id="ARBA00022747"/>
    </source>
</evidence>
<reference evidence="11 12" key="1">
    <citation type="submission" date="2024-04" db="EMBL/GenBank/DDBJ databases">
        <title>Human intestinal bacterial collection.</title>
        <authorList>
            <person name="Pauvert C."/>
            <person name="Hitch T.C.A."/>
            <person name="Clavel T."/>
        </authorList>
    </citation>
    <scope>NUCLEOTIDE SEQUENCE [LARGE SCALE GENOMIC DNA]</scope>
    <source>
        <strain evidence="11 12">CLA-AA-H181</strain>
    </source>
</reference>
<evidence type="ECO:0000256" key="8">
    <source>
        <dbReference type="SAM" id="Coils"/>
    </source>
</evidence>
<dbReference type="GO" id="GO:0032259">
    <property type="term" value="P:methylation"/>
    <property type="evidence" value="ECO:0007669"/>
    <property type="project" value="UniProtKB-KW"/>
</dbReference>
<dbReference type="InterPro" id="IPR038333">
    <property type="entry name" value="T1MK-like_N_sf"/>
</dbReference>
<keyword evidence="12" id="KW-1185">Reference proteome</keyword>
<evidence type="ECO:0000256" key="4">
    <source>
        <dbReference type="ARBA" id="ARBA00022679"/>
    </source>
</evidence>
<evidence type="ECO:0000256" key="3">
    <source>
        <dbReference type="ARBA" id="ARBA00022603"/>
    </source>
</evidence>
<keyword evidence="6" id="KW-0680">Restriction system</keyword>
<evidence type="ECO:0000259" key="10">
    <source>
        <dbReference type="Pfam" id="PF12161"/>
    </source>
</evidence>
<keyword evidence="5" id="KW-0949">S-adenosyl-L-methionine</keyword>
<keyword evidence="4 11" id="KW-0808">Transferase</keyword>
<dbReference type="PANTHER" id="PTHR42933:SF1">
    <property type="entry name" value="SITE-SPECIFIC DNA-METHYLTRANSFERASE (ADENINE-SPECIFIC)"/>
    <property type="match status" value="1"/>
</dbReference>
<accession>A0ABV1I8W4</accession>
<dbReference type="Proteomes" id="UP001494672">
    <property type="component" value="Unassembled WGS sequence"/>
</dbReference>
<dbReference type="PANTHER" id="PTHR42933">
    <property type="entry name" value="SLR6095 PROTEIN"/>
    <property type="match status" value="1"/>
</dbReference>
<dbReference type="Pfam" id="PF12161">
    <property type="entry name" value="HsdM_N"/>
    <property type="match status" value="1"/>
</dbReference>
<dbReference type="InterPro" id="IPR051537">
    <property type="entry name" value="DNA_Adenine_Mtase"/>
</dbReference>
<feature type="domain" description="DNA methylase adenine-specific" evidence="9">
    <location>
        <begin position="162"/>
        <end position="475"/>
    </location>
</feature>
<dbReference type="Pfam" id="PF02384">
    <property type="entry name" value="N6_Mtase"/>
    <property type="match status" value="1"/>
</dbReference>
<evidence type="ECO:0000256" key="2">
    <source>
        <dbReference type="ARBA" id="ARBA00011900"/>
    </source>
</evidence>
<dbReference type="InterPro" id="IPR004546">
    <property type="entry name" value="Restrct_endonuc_T1M"/>
</dbReference>
<comment type="caution">
    <text evidence="11">The sequence shown here is derived from an EMBL/GenBank/DDBJ whole genome shotgun (WGS) entry which is preliminary data.</text>
</comment>
<dbReference type="EC" id="2.1.1.72" evidence="2"/>
<comment type="similarity">
    <text evidence="1">Belongs to the N(4)/N(6)-methyltransferase family.</text>
</comment>
<proteinExistence type="inferred from homology"/>
<keyword evidence="8" id="KW-0175">Coiled coil</keyword>
<dbReference type="Gene3D" id="1.20.1260.30">
    <property type="match status" value="1"/>
</dbReference>
<dbReference type="PROSITE" id="PS00092">
    <property type="entry name" value="N6_MTASE"/>
    <property type="match status" value="1"/>
</dbReference>
<dbReference type="NCBIfam" id="TIGR00497">
    <property type="entry name" value="hsdM"/>
    <property type="match status" value="1"/>
</dbReference>
<dbReference type="Gene3D" id="3.40.50.150">
    <property type="entry name" value="Vaccinia Virus protein VP39"/>
    <property type="match status" value="1"/>
</dbReference>
<dbReference type="InterPro" id="IPR022749">
    <property type="entry name" value="D12N6_MeTrfase_N"/>
</dbReference>
<dbReference type="InterPro" id="IPR002052">
    <property type="entry name" value="DNA_methylase_N6_adenine_CS"/>
</dbReference>
<evidence type="ECO:0000256" key="1">
    <source>
        <dbReference type="ARBA" id="ARBA00006594"/>
    </source>
</evidence>
<comment type="catalytic activity">
    <reaction evidence="7">
        <text>a 2'-deoxyadenosine in DNA + S-adenosyl-L-methionine = an N(6)-methyl-2'-deoxyadenosine in DNA + S-adenosyl-L-homocysteine + H(+)</text>
        <dbReference type="Rhea" id="RHEA:15197"/>
        <dbReference type="Rhea" id="RHEA-COMP:12418"/>
        <dbReference type="Rhea" id="RHEA-COMP:12419"/>
        <dbReference type="ChEBI" id="CHEBI:15378"/>
        <dbReference type="ChEBI" id="CHEBI:57856"/>
        <dbReference type="ChEBI" id="CHEBI:59789"/>
        <dbReference type="ChEBI" id="CHEBI:90615"/>
        <dbReference type="ChEBI" id="CHEBI:90616"/>
        <dbReference type="EC" id="2.1.1.72"/>
    </reaction>
</comment>
<evidence type="ECO:0000313" key="12">
    <source>
        <dbReference type="Proteomes" id="UP001494672"/>
    </source>
</evidence>
<dbReference type="InterPro" id="IPR003356">
    <property type="entry name" value="DNA_methylase_A-5"/>
</dbReference>
<dbReference type="PRINTS" id="PR00507">
    <property type="entry name" value="N12N6MTFRASE"/>
</dbReference>
<dbReference type="GO" id="GO:0009007">
    <property type="term" value="F:site-specific DNA-methyltransferase (adenine-specific) activity"/>
    <property type="evidence" value="ECO:0007669"/>
    <property type="project" value="UniProtKB-EC"/>
</dbReference>
<dbReference type="RefSeq" id="WP_238050787.1">
    <property type="nucleotide sequence ID" value="NZ_JBBNGJ010000004.1"/>
</dbReference>
<name>A0ABV1I8W4_9FIRM</name>
<feature type="coiled-coil region" evidence="8">
    <location>
        <begin position="652"/>
        <end position="679"/>
    </location>
</feature>
<protein>
    <recommendedName>
        <fullName evidence="2">site-specific DNA-methyltransferase (adenine-specific)</fullName>
        <ecNumber evidence="2">2.1.1.72</ecNumber>
    </recommendedName>
</protein>
<dbReference type="SUPFAM" id="SSF53335">
    <property type="entry name" value="S-adenosyl-L-methionine-dependent methyltransferases"/>
    <property type="match status" value="1"/>
</dbReference>
<keyword evidence="3 11" id="KW-0489">Methyltransferase</keyword>
<feature type="domain" description="N6 adenine-specific DNA methyltransferase N-terminal" evidence="10">
    <location>
        <begin position="6"/>
        <end position="151"/>
    </location>
</feature>
<dbReference type="EMBL" id="JBBNGJ010000004">
    <property type="protein sequence ID" value="MEQ2592668.1"/>
    <property type="molecule type" value="Genomic_DNA"/>
</dbReference>